<sequence length="306" mass="32186">MASRGVSLLAAISESRSRRHAFDSIRLHPHHNKHDNKPTMNELSHFHAHAGLLLPTLQTLDVRTLLGIAAALVLGGIVKGIVSIGVPIIAMPILSQFMPIKQAVLLLSMPVILGNIPQALEGGELLPTVRHIAAPLVGTVLGNLVGVSVLISLEPHHAQIVAGALLAFAAMLLLISPRFSLAPRWVKPVGFVLGFGAAMMESIASIPGPLLAIYLIASGARGKAFTKQMAVILVVSVITLLIAFRGGAQASGFDLLISAAASVPVIAGIVLARPLRDKLPPHAFRIIVLLFVLVAAAQMIRKAVGW</sequence>
<dbReference type="GO" id="GO:0005886">
    <property type="term" value="C:plasma membrane"/>
    <property type="evidence" value="ECO:0007669"/>
    <property type="project" value="UniProtKB-SubCell"/>
</dbReference>
<evidence type="ECO:0000256" key="1">
    <source>
        <dbReference type="ARBA" id="ARBA00004651"/>
    </source>
</evidence>
<keyword evidence="4 8" id="KW-1003">Cell membrane</keyword>
<dbReference type="Proteomes" id="UP000240638">
    <property type="component" value="Unassembled WGS sequence"/>
</dbReference>
<reference evidence="9 10" key="1">
    <citation type="submission" date="2018-03" db="EMBL/GenBank/DDBJ databases">
        <title>Whole genome analyses suggest that Burkholderia sensu lato contains two further novel genera in the rhizoxinica-symbiotica group Mycetohabitans gen. nov., and Trinickia gen. nov.: implications for the evolution of diazotrophy and nodulation in the Burkholderiaceae.</title>
        <authorList>
            <person name="Estrada De Los Santos P."/>
            <person name="Palmer M."/>
            <person name="Chavez-Ramirez B."/>
            <person name="Steenkamp E.T."/>
            <person name="Hirsch A.M."/>
            <person name="Manyaka P."/>
            <person name="Maluk M."/>
            <person name="Lafos M."/>
            <person name="Crook M."/>
            <person name="Gross E."/>
            <person name="Simon M.F."/>
            <person name="Bueno Dos Reis Junior F."/>
            <person name="Poole P.S."/>
            <person name="Venter S.N."/>
            <person name="James E.K."/>
        </authorList>
    </citation>
    <scope>NUCLEOTIDE SEQUENCE [LARGE SCALE GENOMIC DNA]</scope>
    <source>
        <strain evidence="9 10">JPY-366</strain>
    </source>
</reference>
<dbReference type="InterPro" id="IPR052017">
    <property type="entry name" value="TSUP"/>
</dbReference>
<gene>
    <name evidence="9" type="ORF">C9I57_28540</name>
</gene>
<keyword evidence="7 8" id="KW-0472">Membrane</keyword>
<evidence type="ECO:0000256" key="2">
    <source>
        <dbReference type="ARBA" id="ARBA00009142"/>
    </source>
</evidence>
<feature type="transmembrane region" description="Helical" evidence="8">
    <location>
        <begin position="283"/>
        <end position="300"/>
    </location>
</feature>
<dbReference type="PANTHER" id="PTHR30269:SF32">
    <property type="entry name" value="MEMBRANE TRANSPORTER PROTEIN-RELATED"/>
    <property type="match status" value="1"/>
</dbReference>
<feature type="transmembrane region" description="Helical" evidence="8">
    <location>
        <begin position="65"/>
        <end position="91"/>
    </location>
</feature>
<feature type="transmembrane region" description="Helical" evidence="8">
    <location>
        <begin position="191"/>
        <end position="217"/>
    </location>
</feature>
<dbReference type="PANTHER" id="PTHR30269">
    <property type="entry name" value="TRANSMEMBRANE PROTEIN YFCA"/>
    <property type="match status" value="1"/>
</dbReference>
<evidence type="ECO:0000256" key="3">
    <source>
        <dbReference type="ARBA" id="ARBA00022448"/>
    </source>
</evidence>
<organism evidence="9 10">
    <name type="scientific">Trinickia symbiotica</name>
    <dbReference type="NCBI Taxonomy" id="863227"/>
    <lineage>
        <taxon>Bacteria</taxon>
        <taxon>Pseudomonadati</taxon>
        <taxon>Pseudomonadota</taxon>
        <taxon>Betaproteobacteria</taxon>
        <taxon>Burkholderiales</taxon>
        <taxon>Burkholderiaceae</taxon>
        <taxon>Trinickia</taxon>
    </lineage>
</organism>
<evidence type="ECO:0000313" key="10">
    <source>
        <dbReference type="Proteomes" id="UP000240638"/>
    </source>
</evidence>
<evidence type="ECO:0000256" key="7">
    <source>
        <dbReference type="ARBA" id="ARBA00023136"/>
    </source>
</evidence>
<keyword evidence="6 8" id="KW-1133">Transmembrane helix</keyword>
<dbReference type="EMBL" id="PYUC01000020">
    <property type="protein sequence ID" value="PTB17311.1"/>
    <property type="molecule type" value="Genomic_DNA"/>
</dbReference>
<name>A0A2T3XLC3_9BURK</name>
<feature type="transmembrane region" description="Helical" evidence="8">
    <location>
        <begin position="229"/>
        <end position="247"/>
    </location>
</feature>
<proteinExistence type="inferred from homology"/>
<evidence type="ECO:0000256" key="5">
    <source>
        <dbReference type="ARBA" id="ARBA00022692"/>
    </source>
</evidence>
<feature type="transmembrane region" description="Helical" evidence="8">
    <location>
        <begin position="253"/>
        <end position="271"/>
    </location>
</feature>
<comment type="caution">
    <text evidence="9">The sequence shown here is derived from an EMBL/GenBank/DDBJ whole genome shotgun (WGS) entry which is preliminary data.</text>
</comment>
<evidence type="ECO:0000313" key="9">
    <source>
        <dbReference type="EMBL" id="PTB17311.1"/>
    </source>
</evidence>
<dbReference type="InterPro" id="IPR002781">
    <property type="entry name" value="TM_pro_TauE-like"/>
</dbReference>
<protein>
    <recommendedName>
        <fullName evidence="8">Probable membrane transporter protein</fullName>
    </recommendedName>
</protein>
<evidence type="ECO:0000256" key="8">
    <source>
        <dbReference type="RuleBase" id="RU363041"/>
    </source>
</evidence>
<feature type="transmembrane region" description="Helical" evidence="8">
    <location>
        <begin position="132"/>
        <end position="153"/>
    </location>
</feature>
<keyword evidence="3" id="KW-0813">Transport</keyword>
<dbReference type="AlphaFoldDB" id="A0A2T3XLC3"/>
<accession>A0A2T3XLC3</accession>
<feature type="transmembrane region" description="Helical" evidence="8">
    <location>
        <begin position="160"/>
        <end position="179"/>
    </location>
</feature>
<keyword evidence="5 8" id="KW-0812">Transmembrane</keyword>
<dbReference type="Pfam" id="PF01925">
    <property type="entry name" value="TauE"/>
    <property type="match status" value="1"/>
</dbReference>
<comment type="subcellular location">
    <subcellularLocation>
        <location evidence="1 8">Cell membrane</location>
        <topology evidence="1 8">Multi-pass membrane protein</topology>
    </subcellularLocation>
</comment>
<evidence type="ECO:0000256" key="4">
    <source>
        <dbReference type="ARBA" id="ARBA00022475"/>
    </source>
</evidence>
<evidence type="ECO:0000256" key="6">
    <source>
        <dbReference type="ARBA" id="ARBA00022989"/>
    </source>
</evidence>
<comment type="similarity">
    <text evidence="2 8">Belongs to the 4-toluene sulfonate uptake permease (TSUP) (TC 2.A.102) family.</text>
</comment>